<name>A0A481ZC47_9VIRU</name>
<dbReference type="PANTHER" id="PTHR30348:SF4">
    <property type="entry name" value="DUF72 DOMAIN-CONTAINING PROTEIN"/>
    <property type="match status" value="1"/>
</dbReference>
<dbReference type="Gene3D" id="3.20.20.410">
    <property type="entry name" value="Protein of unknown function UPF0759"/>
    <property type="match status" value="1"/>
</dbReference>
<sequence length="296" mass="34984">MLKYGNLCHSHKVKENKVEYTDIPSHLFKNGSLVVRVGTSGYYFNWWRVWYNCHQKEWFNKYSSNFSCVEINSTHYGTKSSATYERWNEMAKKKGITFSVKLNRYASHMKWLKSPESWWDKAYKEYSRLGDSLECILIQLPPRFKRYSVKGEDRLETLRKLAQFVPKGVRLVFEFRSMDWYEEDVYDVLRENNWCLAIIHLVNHLNSKGKMWMGNMSSGWSPRIYTADFTYYRLHGNTSQYKGKYGENFLCVEVTHHISTSGRKDNFVMFNNTDDFGPDGIPSAISDGIITQELFK</sequence>
<evidence type="ECO:0000313" key="1">
    <source>
        <dbReference type="EMBL" id="QBK93236.1"/>
    </source>
</evidence>
<dbReference type="Pfam" id="PF01904">
    <property type="entry name" value="DUF72"/>
    <property type="match status" value="1"/>
</dbReference>
<accession>A0A481ZC47</accession>
<organism evidence="1">
    <name type="scientific">Pithovirus LCPAC403</name>
    <dbReference type="NCBI Taxonomy" id="2506596"/>
    <lineage>
        <taxon>Viruses</taxon>
        <taxon>Pithoviruses</taxon>
    </lineage>
</organism>
<dbReference type="EMBL" id="MK500592">
    <property type="protein sequence ID" value="QBK93236.1"/>
    <property type="molecule type" value="Genomic_DNA"/>
</dbReference>
<dbReference type="InterPro" id="IPR002763">
    <property type="entry name" value="DUF72"/>
</dbReference>
<reference evidence="1" key="1">
    <citation type="journal article" date="2019" name="MBio">
        <title>Virus Genomes from Deep Sea Sediments Expand the Ocean Megavirome and Support Independent Origins of Viral Gigantism.</title>
        <authorList>
            <person name="Backstrom D."/>
            <person name="Yutin N."/>
            <person name="Jorgensen S.L."/>
            <person name="Dharamshi J."/>
            <person name="Homa F."/>
            <person name="Zaremba-Niedwiedzka K."/>
            <person name="Spang A."/>
            <person name="Wolf Y.I."/>
            <person name="Koonin E.V."/>
            <person name="Ettema T.J."/>
        </authorList>
    </citation>
    <scope>NUCLEOTIDE SEQUENCE</scope>
</reference>
<dbReference type="PANTHER" id="PTHR30348">
    <property type="entry name" value="UNCHARACTERIZED PROTEIN YECE"/>
    <property type="match status" value="1"/>
</dbReference>
<dbReference type="SUPFAM" id="SSF117396">
    <property type="entry name" value="TM1631-like"/>
    <property type="match status" value="1"/>
</dbReference>
<proteinExistence type="predicted"/>
<gene>
    <name evidence="1" type="ORF">LCPAC403_03700</name>
</gene>
<protein>
    <submittedName>
        <fullName evidence="1">Uncharacterized protein</fullName>
    </submittedName>
</protein>
<dbReference type="InterPro" id="IPR036520">
    <property type="entry name" value="UPF0759_sf"/>
</dbReference>